<dbReference type="GO" id="GO:0043531">
    <property type="term" value="F:ADP binding"/>
    <property type="evidence" value="ECO:0007669"/>
    <property type="project" value="InterPro"/>
</dbReference>
<feature type="domain" description="NB-ARC" evidence="12">
    <location>
        <begin position="213"/>
        <end position="377"/>
    </location>
</feature>
<evidence type="ECO:0000256" key="11">
    <source>
        <dbReference type="SAM" id="Coils"/>
    </source>
</evidence>
<evidence type="ECO:0000256" key="7">
    <source>
        <dbReference type="ARBA" id="ARBA00022737"/>
    </source>
</evidence>
<dbReference type="GO" id="GO:0005524">
    <property type="term" value="F:ATP binding"/>
    <property type="evidence" value="ECO:0007669"/>
    <property type="project" value="UniProtKB-KW"/>
</dbReference>
<dbReference type="InterPro" id="IPR032675">
    <property type="entry name" value="LRR_dom_sf"/>
</dbReference>
<dbReference type="GO" id="GO:0005737">
    <property type="term" value="C:cytoplasm"/>
    <property type="evidence" value="ECO:0007669"/>
    <property type="project" value="UniProtKB-SubCell"/>
</dbReference>
<sequence length="952" mass="109793">MRTYTQAQNTLTSLSFFPQINLKKCLQKDQSSEMAVAAYSSVINLMHVLDQVQHPVRRRLLPNMKQIETLQEKLHFLQEFLELHSPTKIEEIEDLVKQITAVANEAEDIINSHVVDQLRQEYEDKTEDNSRAQVVDGLCENKMDMEFSFCQDLDKVIEKIDSIKEQLLLTMVKVEGKAVQEQQPPIVSVRAGSSTLPSRGKSTGVVGFDERLIQIKELLTRDQLNLQIIPIVGMGGIGKTTLARFVFEDKYVVEKFDKRVWFTISQEYSVHEILIGVLHDIGVAGDLKNKTLAELKLQLHQELFGRRYLIVMDDLWSTNGWDDFKSSFPNYRNGSRVMVTTRLNDVAASLGSQNTYRMDFLDEDNSWNLLCEKAFTQGSCSSELEEIGKRIAESCKGLPLAIVVIGGLLAKSNMTQEYWESVAGKVNLLVSSENDEDCFKILLLSYNHLPIHLKPCFLYMGFFPEDYAIKVSDLTESWVVEGFLKPIRGKSLEEVANAYLKDLIERNLILMIREREGFGDIERCGIHDLLRNLCQSLKEHVFSVPKSQAVNFVLDEENDEPRCFLYRDKGDRYRLPAPDNGLEDDPKCYHHLLVKFDGYYKELPLYTKLRRLSLYAYKSLPFVFPYTISQFWNLQTLYLKIYHPEVINLPLEIWGMPQLRLVIVRGGGGAHLPKVTQVIDRKDFVVLENLHTLGLVKKFMCTENVVKRIPNLKKLKIDYRYNEVDWSYYCLHNIANLHKLESLVLRSWKFTCENIAFPYSLKKLVLYWCIIPWEDMTVIGSLPNLEVLKLSGKYEEDSTRMHEWINPVEDGFRQLKFLLIENTSLMRWRAESIHFPKLEILELNNMKSLKEIPCGIAEIETLRIIELYKCSNSVQNSAMQILEEQKSFGNEGFQVIINNSITFNISFQEGPLIIPLVDVLQLDELRLAVGDVQIADCTEEALSNEESWFPCC</sequence>
<keyword evidence="11" id="KW-0175">Coiled coil</keyword>
<dbReference type="Gene3D" id="3.80.10.10">
    <property type="entry name" value="Ribonuclease Inhibitor"/>
    <property type="match status" value="1"/>
</dbReference>
<accession>A0AAV6XIA3</accession>
<evidence type="ECO:0000256" key="8">
    <source>
        <dbReference type="ARBA" id="ARBA00022741"/>
    </source>
</evidence>
<evidence type="ECO:0008006" key="16">
    <source>
        <dbReference type="Google" id="ProtNLM"/>
    </source>
</evidence>
<dbReference type="Gene3D" id="1.10.8.430">
    <property type="entry name" value="Helical domain of apoptotic protease-activating factors"/>
    <property type="match status" value="1"/>
</dbReference>
<evidence type="ECO:0000313" key="15">
    <source>
        <dbReference type="Proteomes" id="UP000826271"/>
    </source>
</evidence>
<dbReference type="SUPFAM" id="SSF52047">
    <property type="entry name" value="RNI-like"/>
    <property type="match status" value="1"/>
</dbReference>
<evidence type="ECO:0000313" key="14">
    <source>
        <dbReference type="EMBL" id="KAG8378880.1"/>
    </source>
</evidence>
<evidence type="ECO:0000256" key="10">
    <source>
        <dbReference type="ARBA" id="ARBA00022840"/>
    </source>
</evidence>
<dbReference type="PRINTS" id="PR00364">
    <property type="entry name" value="DISEASERSIST"/>
</dbReference>
<evidence type="ECO:0000256" key="4">
    <source>
        <dbReference type="ARBA" id="ARBA00022490"/>
    </source>
</evidence>
<proteinExistence type="inferred from homology"/>
<organism evidence="14 15">
    <name type="scientific">Buddleja alternifolia</name>
    <dbReference type="NCBI Taxonomy" id="168488"/>
    <lineage>
        <taxon>Eukaryota</taxon>
        <taxon>Viridiplantae</taxon>
        <taxon>Streptophyta</taxon>
        <taxon>Embryophyta</taxon>
        <taxon>Tracheophyta</taxon>
        <taxon>Spermatophyta</taxon>
        <taxon>Magnoliopsida</taxon>
        <taxon>eudicotyledons</taxon>
        <taxon>Gunneridae</taxon>
        <taxon>Pentapetalae</taxon>
        <taxon>asterids</taxon>
        <taxon>lamiids</taxon>
        <taxon>Lamiales</taxon>
        <taxon>Scrophulariaceae</taxon>
        <taxon>Buddlejeae</taxon>
        <taxon>Buddleja</taxon>
    </lineage>
</organism>
<evidence type="ECO:0000259" key="13">
    <source>
        <dbReference type="Pfam" id="PF23559"/>
    </source>
</evidence>
<evidence type="ECO:0000259" key="12">
    <source>
        <dbReference type="Pfam" id="PF00931"/>
    </source>
</evidence>
<protein>
    <recommendedName>
        <fullName evidence="16">NB-ARC domain-containing protein</fullName>
    </recommendedName>
</protein>
<dbReference type="InterPro" id="IPR042197">
    <property type="entry name" value="Apaf_helical"/>
</dbReference>
<name>A0AAV6XIA3_9LAMI</name>
<keyword evidence="7" id="KW-0677">Repeat</keyword>
<keyword evidence="4" id="KW-0963">Cytoplasm</keyword>
<dbReference type="Pfam" id="PF23559">
    <property type="entry name" value="WHD_DRP"/>
    <property type="match status" value="1"/>
</dbReference>
<comment type="similarity">
    <text evidence="3">Belongs to the disease resistance NB-LRR family.</text>
</comment>
<evidence type="ECO:0000256" key="1">
    <source>
        <dbReference type="ARBA" id="ARBA00002074"/>
    </source>
</evidence>
<dbReference type="InterPro" id="IPR058922">
    <property type="entry name" value="WHD_DRP"/>
</dbReference>
<dbReference type="Gene3D" id="1.20.5.4130">
    <property type="match status" value="1"/>
</dbReference>
<gene>
    <name evidence="14" type="ORF">BUALT_Bualt07G0030600</name>
</gene>
<feature type="coiled-coil region" evidence="11">
    <location>
        <begin position="89"/>
        <end position="135"/>
    </location>
</feature>
<evidence type="ECO:0000256" key="5">
    <source>
        <dbReference type="ARBA" id="ARBA00022614"/>
    </source>
</evidence>
<dbReference type="FunFam" id="3.40.50.300:FF:001091">
    <property type="entry name" value="Probable disease resistance protein At1g61300"/>
    <property type="match status" value="1"/>
</dbReference>
<dbReference type="GO" id="GO:0051607">
    <property type="term" value="P:defense response to virus"/>
    <property type="evidence" value="ECO:0007669"/>
    <property type="project" value="UniProtKB-ARBA"/>
</dbReference>
<keyword evidence="15" id="KW-1185">Reference proteome</keyword>
<keyword evidence="5" id="KW-0433">Leucine-rich repeat</keyword>
<dbReference type="PANTHER" id="PTHR23155">
    <property type="entry name" value="DISEASE RESISTANCE PROTEIN RP"/>
    <property type="match status" value="1"/>
</dbReference>
<keyword evidence="6" id="KW-0381">Hypersensitive response</keyword>
<dbReference type="InterPro" id="IPR002182">
    <property type="entry name" value="NB-ARC"/>
</dbReference>
<dbReference type="Proteomes" id="UP000826271">
    <property type="component" value="Unassembled WGS sequence"/>
</dbReference>
<feature type="domain" description="Disease resistance protein winged helix" evidence="13">
    <location>
        <begin position="463"/>
        <end position="533"/>
    </location>
</feature>
<keyword evidence="10" id="KW-0067">ATP-binding</keyword>
<keyword evidence="9" id="KW-0611">Plant defense</keyword>
<dbReference type="SUPFAM" id="SSF52540">
    <property type="entry name" value="P-loop containing nucleoside triphosphate hydrolases"/>
    <property type="match status" value="1"/>
</dbReference>
<dbReference type="Gene3D" id="1.10.10.10">
    <property type="entry name" value="Winged helix-like DNA-binding domain superfamily/Winged helix DNA-binding domain"/>
    <property type="match status" value="1"/>
</dbReference>
<dbReference type="EMBL" id="WHWC01000007">
    <property type="protein sequence ID" value="KAG8378880.1"/>
    <property type="molecule type" value="Genomic_DNA"/>
</dbReference>
<dbReference type="Gene3D" id="3.40.50.300">
    <property type="entry name" value="P-loop containing nucleotide triphosphate hydrolases"/>
    <property type="match status" value="1"/>
</dbReference>
<dbReference type="Pfam" id="PF00931">
    <property type="entry name" value="NB-ARC"/>
    <property type="match status" value="1"/>
</dbReference>
<dbReference type="InterPro" id="IPR044974">
    <property type="entry name" value="Disease_R_plants"/>
</dbReference>
<comment type="caution">
    <text evidence="14">The sequence shown here is derived from an EMBL/GenBank/DDBJ whole genome shotgun (WGS) entry which is preliminary data.</text>
</comment>
<evidence type="ECO:0000256" key="2">
    <source>
        <dbReference type="ARBA" id="ARBA00004496"/>
    </source>
</evidence>
<dbReference type="InterPro" id="IPR036388">
    <property type="entry name" value="WH-like_DNA-bd_sf"/>
</dbReference>
<dbReference type="GO" id="GO:0009626">
    <property type="term" value="P:plant-type hypersensitive response"/>
    <property type="evidence" value="ECO:0007669"/>
    <property type="project" value="UniProtKB-KW"/>
</dbReference>
<comment type="function">
    <text evidence="1">Confers resistance to late blight (Phytophthora infestans) races carrying the avirulence gene Avr1. Resistance proteins guard the plant against pathogens that contain an appropriate avirulence protein via an indirect interaction with this avirulence protein. That triggers a defense system including the hypersensitive response, which restricts the pathogen growth.</text>
</comment>
<evidence type="ECO:0000256" key="9">
    <source>
        <dbReference type="ARBA" id="ARBA00022821"/>
    </source>
</evidence>
<evidence type="ECO:0000256" key="6">
    <source>
        <dbReference type="ARBA" id="ARBA00022667"/>
    </source>
</evidence>
<comment type="subcellular location">
    <subcellularLocation>
        <location evidence="2">Cytoplasm</location>
    </subcellularLocation>
</comment>
<reference evidence="14" key="1">
    <citation type="submission" date="2019-10" db="EMBL/GenBank/DDBJ databases">
        <authorList>
            <person name="Zhang R."/>
            <person name="Pan Y."/>
            <person name="Wang J."/>
            <person name="Ma R."/>
            <person name="Yu S."/>
        </authorList>
    </citation>
    <scope>NUCLEOTIDE SEQUENCE</scope>
    <source>
        <strain evidence="14">LA-IB0</strain>
        <tissue evidence="14">Leaf</tissue>
    </source>
</reference>
<dbReference type="PANTHER" id="PTHR23155:SF1152">
    <property type="entry name" value="AAA+ ATPASE DOMAIN-CONTAINING PROTEIN"/>
    <property type="match status" value="1"/>
</dbReference>
<evidence type="ECO:0000256" key="3">
    <source>
        <dbReference type="ARBA" id="ARBA00008894"/>
    </source>
</evidence>
<dbReference type="AlphaFoldDB" id="A0AAV6XIA3"/>
<dbReference type="InterPro" id="IPR027417">
    <property type="entry name" value="P-loop_NTPase"/>
</dbReference>
<dbReference type="FunFam" id="1.10.10.10:FF:000322">
    <property type="entry name" value="Probable disease resistance protein At1g63360"/>
    <property type="match status" value="1"/>
</dbReference>
<keyword evidence="8" id="KW-0547">Nucleotide-binding</keyword>